<reference evidence="1" key="2">
    <citation type="submission" date="2024-06" db="EMBL/GenBank/DDBJ databases">
        <authorList>
            <person name="Petrova K.O."/>
            <person name="Toshchakov S.V."/>
            <person name="Boltjanskaja Y.V."/>
            <person name="Kevbrin V."/>
        </authorList>
    </citation>
    <scope>NUCLEOTIDE SEQUENCE</scope>
    <source>
        <strain evidence="1">Z-910T</strain>
    </source>
</reference>
<name>A0AAU7VIT0_9FIRM</name>
<evidence type="ECO:0000313" key="1">
    <source>
        <dbReference type="EMBL" id="XBX74038.1"/>
    </source>
</evidence>
<protein>
    <submittedName>
        <fullName evidence="1">Uncharacterized protein</fullName>
    </submittedName>
</protein>
<proteinExistence type="predicted"/>
<reference evidence="1" key="1">
    <citation type="journal article" date="2013" name="Extremophiles">
        <title>Proteinivorax tanatarense gen. nov., sp. nov., an anaerobic, haloalkaliphilic, proteolytic bacterium isolated from a decaying algal bloom, and proposal of Proteinivoraceae fam. nov.</title>
        <authorList>
            <person name="Kevbrin V."/>
            <person name="Boltyanskaya Y."/>
            <person name="Zhilina T."/>
            <person name="Kolganova T."/>
            <person name="Lavrentjeva E."/>
            <person name="Kuznetsov B."/>
        </authorList>
    </citation>
    <scope>NUCLEOTIDE SEQUENCE</scope>
    <source>
        <strain evidence="1">Z-910T</strain>
    </source>
</reference>
<dbReference type="RefSeq" id="WP_350342796.1">
    <property type="nucleotide sequence ID" value="NZ_CP158367.1"/>
</dbReference>
<dbReference type="AlphaFoldDB" id="A0AAU7VIT0"/>
<sequence length="135" mass="15898">MSEYTQTRNIALVNQENLNEITKSVSMLNRSFTKIVENDNYQDMTLIEWDKFAEKKNTTLEIANQVTYEPLKADFKYLKKIMKEADENKDMEKILEAHKIIHDLHYFLFQGHSNKVYHNATITLDGVVNNNKIIK</sequence>
<gene>
    <name evidence="1" type="ORF">PRVXT_002058</name>
</gene>
<accession>A0AAU7VIT0</accession>
<dbReference type="EMBL" id="CP158367">
    <property type="protein sequence ID" value="XBX74038.1"/>
    <property type="molecule type" value="Genomic_DNA"/>
</dbReference>
<organism evidence="1">
    <name type="scientific">Proteinivorax tanatarense</name>
    <dbReference type="NCBI Taxonomy" id="1260629"/>
    <lineage>
        <taxon>Bacteria</taxon>
        <taxon>Bacillati</taxon>
        <taxon>Bacillota</taxon>
        <taxon>Clostridia</taxon>
        <taxon>Eubacteriales</taxon>
        <taxon>Proteinivoracaceae</taxon>
        <taxon>Proteinivorax</taxon>
    </lineage>
</organism>